<proteinExistence type="predicted"/>
<evidence type="ECO:0000313" key="1">
    <source>
        <dbReference type="EMBL" id="RYM31482.1"/>
    </source>
</evidence>
<dbReference type="EMBL" id="SETE01000008">
    <property type="protein sequence ID" value="RYM31482.1"/>
    <property type="molecule type" value="Genomic_DNA"/>
</dbReference>
<dbReference type="OrthoDB" id="1375274at2"/>
<dbReference type="Gene3D" id="2.30.30.110">
    <property type="match status" value="1"/>
</dbReference>
<dbReference type="InterPro" id="IPR003477">
    <property type="entry name" value="PemK-like"/>
</dbReference>
<dbReference type="SUPFAM" id="SSF50118">
    <property type="entry name" value="Cell growth inhibitor/plasmid maintenance toxic component"/>
    <property type="match status" value="1"/>
</dbReference>
<dbReference type="GO" id="GO:0003677">
    <property type="term" value="F:DNA binding"/>
    <property type="evidence" value="ECO:0007669"/>
    <property type="project" value="InterPro"/>
</dbReference>
<protein>
    <recommendedName>
        <fullName evidence="3">Type II toxin-antitoxin system PemK/MazF family toxin</fullName>
    </recommendedName>
</protein>
<evidence type="ECO:0000313" key="2">
    <source>
        <dbReference type="Proteomes" id="UP000293952"/>
    </source>
</evidence>
<dbReference type="RefSeq" id="WP_130094946.1">
    <property type="nucleotide sequence ID" value="NZ_SETE01000008.1"/>
</dbReference>
<gene>
    <name evidence="1" type="ORF">ERX46_16375</name>
</gene>
<keyword evidence="2" id="KW-1185">Reference proteome</keyword>
<comment type="caution">
    <text evidence="1">The sequence shown here is derived from an EMBL/GenBank/DDBJ whole genome shotgun (WGS) entry which is preliminary data.</text>
</comment>
<dbReference type="Proteomes" id="UP000293952">
    <property type="component" value="Unassembled WGS sequence"/>
</dbReference>
<name>A0A4Q4KEI2_9FLAO</name>
<accession>A0A4Q4KEI2</accession>
<reference evidence="1 2" key="1">
    <citation type="submission" date="2019-02" db="EMBL/GenBank/DDBJ databases">
        <title>Genome sequence of the sea-ice species Brumimicrobium glaciale.</title>
        <authorList>
            <person name="Bowman J.P."/>
        </authorList>
    </citation>
    <scope>NUCLEOTIDE SEQUENCE [LARGE SCALE GENOMIC DNA]</scope>
    <source>
        <strain evidence="1 2">IC156</strain>
    </source>
</reference>
<sequence>MAYNRGEIVEFYLELPYQASAKPHPFIIISNDGVFEQDGMYICVMITHSKHIDQFTFEIEDEMLIKGGDGKFSQVRCHLIVNIKEEEIIVTRQRNKLKNNYVDRLVSRIEYDALS</sequence>
<dbReference type="AlphaFoldDB" id="A0A4Q4KEI2"/>
<organism evidence="1 2">
    <name type="scientific">Brumimicrobium glaciale</name>
    <dbReference type="NCBI Taxonomy" id="200475"/>
    <lineage>
        <taxon>Bacteria</taxon>
        <taxon>Pseudomonadati</taxon>
        <taxon>Bacteroidota</taxon>
        <taxon>Flavobacteriia</taxon>
        <taxon>Flavobacteriales</taxon>
        <taxon>Crocinitomicaceae</taxon>
        <taxon>Brumimicrobium</taxon>
    </lineage>
</organism>
<evidence type="ECO:0008006" key="3">
    <source>
        <dbReference type="Google" id="ProtNLM"/>
    </source>
</evidence>
<dbReference type="Pfam" id="PF02452">
    <property type="entry name" value="PemK_toxin"/>
    <property type="match status" value="1"/>
</dbReference>
<dbReference type="InterPro" id="IPR011067">
    <property type="entry name" value="Plasmid_toxin/cell-grow_inhib"/>
</dbReference>